<dbReference type="Gene3D" id="3.60.21.10">
    <property type="match status" value="1"/>
</dbReference>
<dbReference type="PANTHER" id="PTHR42850">
    <property type="entry name" value="METALLOPHOSPHOESTERASE"/>
    <property type="match status" value="1"/>
</dbReference>
<protein>
    <submittedName>
        <fullName evidence="4">Metallophosphoesterase family protein</fullName>
    </submittedName>
</protein>
<dbReference type="InterPro" id="IPR050126">
    <property type="entry name" value="Ap4A_hydrolase"/>
</dbReference>
<dbReference type="Proteomes" id="UP001304683">
    <property type="component" value="Chromosome"/>
</dbReference>
<feature type="region of interest" description="Disordered" evidence="2">
    <location>
        <begin position="124"/>
        <end position="158"/>
    </location>
</feature>
<organism evidence="4 5">
    <name type="scientific">Thermaerobacter composti</name>
    <dbReference type="NCBI Taxonomy" id="554949"/>
    <lineage>
        <taxon>Bacteria</taxon>
        <taxon>Bacillati</taxon>
        <taxon>Bacillota</taxon>
        <taxon>Clostridia</taxon>
        <taxon>Eubacteriales</taxon>
        <taxon>Clostridiales Family XVII. Incertae Sedis</taxon>
        <taxon>Thermaerobacter</taxon>
    </lineage>
</organism>
<feature type="region of interest" description="Disordered" evidence="2">
    <location>
        <begin position="248"/>
        <end position="267"/>
    </location>
</feature>
<evidence type="ECO:0000313" key="4">
    <source>
        <dbReference type="EMBL" id="WPD20067.1"/>
    </source>
</evidence>
<comment type="similarity">
    <text evidence="1">Belongs to the metallophosphoesterase superfamily. YfcE family.</text>
</comment>
<accession>A0ABZ0QRD2</accession>
<dbReference type="Pfam" id="PF12850">
    <property type="entry name" value="Metallophos_2"/>
    <property type="match status" value="1"/>
</dbReference>
<evidence type="ECO:0000259" key="3">
    <source>
        <dbReference type="Pfam" id="PF12850"/>
    </source>
</evidence>
<dbReference type="InterPro" id="IPR029052">
    <property type="entry name" value="Metallo-depent_PP-like"/>
</dbReference>
<name>A0ABZ0QRD2_9FIRM</name>
<dbReference type="InterPro" id="IPR011152">
    <property type="entry name" value="Pesterase_MJ0912"/>
</dbReference>
<dbReference type="PIRSF" id="PIRSF000883">
    <property type="entry name" value="Pesterase_MJ0912"/>
    <property type="match status" value="1"/>
</dbReference>
<feature type="domain" description="Calcineurin-like phosphoesterase" evidence="3">
    <location>
        <begin position="1"/>
        <end position="208"/>
    </location>
</feature>
<evidence type="ECO:0000256" key="2">
    <source>
        <dbReference type="SAM" id="MobiDB-lite"/>
    </source>
</evidence>
<gene>
    <name evidence="4" type="ORF">Q5761_05355</name>
</gene>
<dbReference type="SUPFAM" id="SSF56300">
    <property type="entry name" value="Metallo-dependent phosphatases"/>
    <property type="match status" value="1"/>
</dbReference>
<sequence length="267" mass="28653">MKVAVISDIHGNGAALDAVLADIDGRGVDAVYCLGDVALQGPDAARCVDRLRERAIPTVRGNTDRYLARGGGVPNLSPAEADAFLRPWREMLGPERLAWLGERPERLEVEWEGLRVLLVHGSPRSDEEPLLPWNGAGGGTGGAAGAGPGGAPDPEAEGPLAGVTADLVLFGHHHRQLAWRQDGRWMVGPGSVGMPFDEDPRAAYSLIEVRPTVRPTGRPPALDIALIRVPYDLEAAVAAHRRAGLAEHNPLFPEQLRQARQQPRPPR</sequence>
<dbReference type="PANTHER" id="PTHR42850:SF2">
    <property type="entry name" value="BLL5683 PROTEIN"/>
    <property type="match status" value="1"/>
</dbReference>
<dbReference type="InterPro" id="IPR024654">
    <property type="entry name" value="Calcineurin-like_PHP_lpxH"/>
</dbReference>
<dbReference type="RefSeq" id="WP_318751467.1">
    <property type="nucleotide sequence ID" value="NZ_CP132508.1"/>
</dbReference>
<proteinExistence type="inferred from homology"/>
<evidence type="ECO:0000256" key="1">
    <source>
        <dbReference type="ARBA" id="ARBA00008950"/>
    </source>
</evidence>
<feature type="compositionally biased region" description="Low complexity" evidence="2">
    <location>
        <begin position="253"/>
        <end position="267"/>
    </location>
</feature>
<keyword evidence="5" id="KW-1185">Reference proteome</keyword>
<evidence type="ECO:0000313" key="5">
    <source>
        <dbReference type="Proteomes" id="UP001304683"/>
    </source>
</evidence>
<reference evidence="4 5" key="1">
    <citation type="submission" date="2023-08" db="EMBL/GenBank/DDBJ databases">
        <title>Genome sequence of Thermaerobacter compostii strain Ins1, a spore-forming filamentous bacterium isolated from a deep geothermal reservoir.</title>
        <authorList>
            <person name="Bregnard D."/>
            <person name="Gonzalez D."/>
            <person name="Junier P."/>
        </authorList>
    </citation>
    <scope>NUCLEOTIDE SEQUENCE [LARGE SCALE GENOMIC DNA]</scope>
    <source>
        <strain evidence="4 5">Ins1</strain>
    </source>
</reference>
<dbReference type="EMBL" id="CP132508">
    <property type="protein sequence ID" value="WPD20067.1"/>
    <property type="molecule type" value="Genomic_DNA"/>
</dbReference>
<feature type="compositionally biased region" description="Gly residues" evidence="2">
    <location>
        <begin position="135"/>
        <end position="150"/>
    </location>
</feature>